<gene>
    <name evidence="3" type="ORF">ATO9_09615</name>
</gene>
<dbReference type="Pfam" id="PF01326">
    <property type="entry name" value="PPDK_N"/>
    <property type="match status" value="1"/>
</dbReference>
<dbReference type="InterPro" id="IPR008279">
    <property type="entry name" value="PEP-util_enz_mobile_dom"/>
</dbReference>
<dbReference type="OrthoDB" id="9765468at2"/>
<dbReference type="InterPro" id="IPR010121">
    <property type="entry name" value="Pyruvate_phosphate_dikinase"/>
</dbReference>
<dbReference type="GO" id="GO:0005524">
    <property type="term" value="F:ATP binding"/>
    <property type="evidence" value="ECO:0007669"/>
    <property type="project" value="InterPro"/>
</dbReference>
<dbReference type="InterPro" id="IPR002192">
    <property type="entry name" value="PPDK_AMP/ATP-bd"/>
</dbReference>
<dbReference type="InterPro" id="IPR013815">
    <property type="entry name" value="ATP_grasp_subdomain_1"/>
</dbReference>
<dbReference type="Gene3D" id="3.30.1490.20">
    <property type="entry name" value="ATP-grasp fold, A domain"/>
    <property type="match status" value="2"/>
</dbReference>
<dbReference type="PANTHER" id="PTHR22931">
    <property type="entry name" value="PHOSPHOENOLPYRUVATE DIKINASE-RELATED"/>
    <property type="match status" value="1"/>
</dbReference>
<evidence type="ECO:0000259" key="2">
    <source>
        <dbReference type="Pfam" id="PF01326"/>
    </source>
</evidence>
<feature type="domain" description="Pyruvate phosphate dikinase AMP/ATP-binding" evidence="2">
    <location>
        <begin position="54"/>
        <end position="265"/>
    </location>
</feature>
<accession>A0A0A0EFT3</accession>
<keyword evidence="3" id="KW-0670">Pyruvate</keyword>
<dbReference type="AlphaFoldDB" id="A0A0A0EFT3"/>
<evidence type="ECO:0000259" key="1">
    <source>
        <dbReference type="Pfam" id="PF00391"/>
    </source>
</evidence>
<dbReference type="GO" id="GO:0050242">
    <property type="term" value="F:pyruvate, phosphate dikinase activity"/>
    <property type="evidence" value="ECO:0007669"/>
    <property type="project" value="InterPro"/>
</dbReference>
<dbReference type="PROSITE" id="PS00370">
    <property type="entry name" value="PEP_ENZYMES_PHOS_SITE"/>
    <property type="match status" value="1"/>
</dbReference>
<proteinExistence type="predicted"/>
<dbReference type="eggNOG" id="COG0574">
    <property type="taxonomic scope" value="Bacteria"/>
</dbReference>
<dbReference type="InterPro" id="IPR036637">
    <property type="entry name" value="Phosphohistidine_dom_sf"/>
</dbReference>
<sequence>MTRWTTKLDGSDLPDKLLIGGKGWSVARMAALGLTVPPAFVITTEACTEYRRTKDFPDGLIDEIAEGLSWLEAQTGRTYGHGPSPLLVSVRSGAAISMPGMMDTVLNMGICGETETALTEECGDPAFARDTHRRFHELYSHIVLKTDAGELSNDDTAQDWAETIRAASGKDLPADPTDRLHAAVRAVFESWDSRRAKRYRKHHDISDDLGTAVVIQAMVFGNMSGASGTGVMFSRNPIDGNPTPYGEYLVNAQGEDVVSGKFTPRPLDTMRDTVPEAHDALLDGARRLEVENGDVQDIEFTVQDGTLYFLQARAAKRAPEAALKIATDMLDEGTIDEATALTRITPDQVRSLLAPRLADGAAASAETLARGEAASPGIGIGVVVTDSDEAERRAANGEAVILARATTSPDDLHGMIAAMAVVTERGGSTSHAAVVSRALGVPCVTGCGDATVTALAGRTITVDGAEGLILADALDVQEPDETALSGIVRLTRIAEGVSPVRVILPGDAPSSALDLNAVEGGSELDRLPELLKGVDIAGGGALADDKGVAIAVAAGVKTIVGQPRLAILLAALRAQKTNEDRETIAVEASV</sequence>
<reference evidence="3 4" key="1">
    <citation type="journal article" date="2015" name="Antonie Van Leeuwenhoek">
        <title>Pseudooceanicola atlanticus gen. nov. sp. nov., isolated from surface seawater of the Atlantic Ocean and reclassification of Oceanicola batsensis, Oceanicola marinus, Oceanicola nitratireducens, Oceanicola nanhaiensis, Oceanicola antarcticus and Oceanicola flagellatus, as Pseudooceanicola batsensis comb. nov., Pseudooceanicola marinus comb. nov., Pseudooceanicola nitratireducens comb. nov., Pseudooceanicola nanhaiensis comb. nov., Pseudooceanicola antarcticus comb. nov., and Pseudooceanicola flagellatus comb. nov.</title>
        <authorList>
            <person name="Lai Q."/>
            <person name="Li G."/>
            <person name="Liu X."/>
            <person name="Du Y."/>
            <person name="Sun F."/>
            <person name="Shao Z."/>
        </authorList>
    </citation>
    <scope>NUCLEOTIDE SEQUENCE [LARGE SCALE GENOMIC DNA]</scope>
    <source>
        <strain evidence="3 4">22II-s11g</strain>
    </source>
</reference>
<dbReference type="GO" id="GO:0016301">
    <property type="term" value="F:kinase activity"/>
    <property type="evidence" value="ECO:0007669"/>
    <property type="project" value="UniProtKB-KW"/>
</dbReference>
<evidence type="ECO:0000313" key="3">
    <source>
        <dbReference type="EMBL" id="KGM48948.1"/>
    </source>
</evidence>
<dbReference type="EMBL" id="AQQX01000003">
    <property type="protein sequence ID" value="KGM48948.1"/>
    <property type="molecule type" value="Genomic_DNA"/>
</dbReference>
<feature type="domain" description="PEP-utilising enzyme mobile" evidence="1">
    <location>
        <begin position="398"/>
        <end position="467"/>
    </location>
</feature>
<dbReference type="SUPFAM" id="SSF56059">
    <property type="entry name" value="Glutathione synthetase ATP-binding domain-like"/>
    <property type="match status" value="1"/>
</dbReference>
<keyword evidence="3" id="KW-0808">Transferase</keyword>
<organism evidence="3 4">
    <name type="scientific">Pseudooceanicola atlanticus</name>
    <dbReference type="NCBI Taxonomy" id="1461694"/>
    <lineage>
        <taxon>Bacteria</taxon>
        <taxon>Pseudomonadati</taxon>
        <taxon>Pseudomonadota</taxon>
        <taxon>Alphaproteobacteria</taxon>
        <taxon>Rhodobacterales</taxon>
        <taxon>Paracoccaceae</taxon>
        <taxon>Pseudooceanicola</taxon>
    </lineage>
</organism>
<name>A0A0A0EFT3_9RHOB</name>
<evidence type="ECO:0000313" key="4">
    <source>
        <dbReference type="Proteomes" id="UP000030004"/>
    </source>
</evidence>
<protein>
    <submittedName>
        <fullName evidence="3">Pyruvate phosphate dikinase</fullName>
    </submittedName>
</protein>
<keyword evidence="4" id="KW-1185">Reference proteome</keyword>
<dbReference type="Proteomes" id="UP000030004">
    <property type="component" value="Unassembled WGS sequence"/>
</dbReference>
<dbReference type="SUPFAM" id="SSF52009">
    <property type="entry name" value="Phosphohistidine domain"/>
    <property type="match status" value="1"/>
</dbReference>
<dbReference type="Gene3D" id="3.30.470.20">
    <property type="entry name" value="ATP-grasp fold, B domain"/>
    <property type="match status" value="1"/>
</dbReference>
<dbReference type="Pfam" id="PF00391">
    <property type="entry name" value="PEP-utilizers"/>
    <property type="match status" value="1"/>
</dbReference>
<dbReference type="STRING" id="1461694.ATO9_09615"/>
<dbReference type="PANTHER" id="PTHR22931:SF9">
    <property type="entry name" value="PYRUVATE, PHOSPHATE DIKINASE 1, CHLOROPLASTIC"/>
    <property type="match status" value="1"/>
</dbReference>
<dbReference type="Gene3D" id="3.50.30.10">
    <property type="entry name" value="Phosphohistidine domain"/>
    <property type="match status" value="1"/>
</dbReference>
<dbReference type="Gene3D" id="1.10.189.10">
    <property type="entry name" value="Pyruvate Phosphate Dikinase, domain 2"/>
    <property type="match status" value="1"/>
</dbReference>
<dbReference type="eggNOG" id="COG3848">
    <property type="taxonomic scope" value="Bacteria"/>
</dbReference>
<dbReference type="RefSeq" id="WP_043747781.1">
    <property type="nucleotide sequence ID" value="NZ_AQQX01000003.1"/>
</dbReference>
<dbReference type="NCBIfam" id="NF004531">
    <property type="entry name" value="PRK05878.1"/>
    <property type="match status" value="1"/>
</dbReference>
<dbReference type="InterPro" id="IPR018274">
    <property type="entry name" value="PEP_util_AS"/>
</dbReference>
<comment type="caution">
    <text evidence="3">The sequence shown here is derived from an EMBL/GenBank/DDBJ whole genome shotgun (WGS) entry which is preliminary data.</text>
</comment>
<keyword evidence="3" id="KW-0418">Kinase</keyword>